<keyword evidence="3" id="KW-1185">Reference proteome</keyword>
<dbReference type="RefSeq" id="XP_024746700.1">
    <property type="nucleotide sequence ID" value="XM_024895602.1"/>
</dbReference>
<dbReference type="OrthoDB" id="4939762at2759"/>
<dbReference type="AlphaFoldDB" id="A0A2T4B249"/>
<dbReference type="Proteomes" id="UP000241546">
    <property type="component" value="Unassembled WGS sequence"/>
</dbReference>
<name>A0A2T4B249_9HYPO</name>
<reference evidence="3" key="1">
    <citation type="submission" date="2016-07" db="EMBL/GenBank/DDBJ databases">
        <title>Multiple horizontal gene transfer events from other fungi enriched the ability of initially mycotrophic Trichoderma (Ascomycota) to feed on dead plant biomass.</title>
        <authorList>
            <consortium name="DOE Joint Genome Institute"/>
            <person name="Atanasova L."/>
            <person name="Chenthamara K."/>
            <person name="Zhang J."/>
            <person name="Grujic M."/>
            <person name="Henrissat B."/>
            <person name="Kuo A."/>
            <person name="Aerts A."/>
            <person name="Salamov A."/>
            <person name="Lipzen A."/>
            <person name="Labutti K."/>
            <person name="Barry K."/>
            <person name="Miao Y."/>
            <person name="Rahimi M.J."/>
            <person name="Shen Q."/>
            <person name="Grigoriev I.V."/>
            <person name="Kubicek C.P."/>
            <person name="Druzhinina I.S."/>
        </authorList>
    </citation>
    <scope>NUCLEOTIDE SEQUENCE [LARGE SCALE GENOMIC DNA]</scope>
    <source>
        <strain evidence="3">TUCIM 6016</strain>
    </source>
</reference>
<organism evidence="2 3">
    <name type="scientific">Trichoderma citrinoviride</name>
    <dbReference type="NCBI Taxonomy" id="58853"/>
    <lineage>
        <taxon>Eukaryota</taxon>
        <taxon>Fungi</taxon>
        <taxon>Dikarya</taxon>
        <taxon>Ascomycota</taxon>
        <taxon>Pezizomycotina</taxon>
        <taxon>Sordariomycetes</taxon>
        <taxon>Hypocreomycetidae</taxon>
        <taxon>Hypocreales</taxon>
        <taxon>Hypocreaceae</taxon>
        <taxon>Trichoderma</taxon>
    </lineage>
</organism>
<proteinExistence type="predicted"/>
<gene>
    <name evidence="2" type="ORF">BBK36DRAFT_1171619</name>
</gene>
<feature type="region of interest" description="Disordered" evidence="1">
    <location>
        <begin position="1"/>
        <end position="42"/>
    </location>
</feature>
<feature type="compositionally biased region" description="Basic residues" evidence="1">
    <location>
        <begin position="23"/>
        <end position="32"/>
    </location>
</feature>
<feature type="compositionally biased region" description="Basic and acidic residues" evidence="1">
    <location>
        <begin position="252"/>
        <end position="261"/>
    </location>
</feature>
<accession>A0A2T4B249</accession>
<evidence type="ECO:0000313" key="3">
    <source>
        <dbReference type="Proteomes" id="UP000241546"/>
    </source>
</evidence>
<feature type="compositionally biased region" description="Polar residues" evidence="1">
    <location>
        <begin position="1"/>
        <end position="14"/>
    </location>
</feature>
<evidence type="ECO:0000256" key="1">
    <source>
        <dbReference type="SAM" id="MobiDB-lite"/>
    </source>
</evidence>
<feature type="region of interest" description="Disordered" evidence="1">
    <location>
        <begin position="339"/>
        <end position="387"/>
    </location>
</feature>
<dbReference type="GeneID" id="36603720"/>
<feature type="compositionally biased region" description="Acidic residues" evidence="1">
    <location>
        <begin position="340"/>
        <end position="378"/>
    </location>
</feature>
<protein>
    <submittedName>
        <fullName evidence="2">Uncharacterized protein</fullName>
    </submittedName>
</protein>
<evidence type="ECO:0000313" key="2">
    <source>
        <dbReference type="EMBL" id="PTB63380.1"/>
    </source>
</evidence>
<feature type="region of interest" description="Disordered" evidence="1">
    <location>
        <begin position="396"/>
        <end position="415"/>
    </location>
</feature>
<feature type="region of interest" description="Disordered" evidence="1">
    <location>
        <begin position="232"/>
        <end position="261"/>
    </location>
</feature>
<sequence length="415" mass="46371">MASNKRTVIEVSSGSDDDNPLVNRRRKIRRRSQPQYNTSDPEEIKDKVAGFRKFIDGALPRSLVACDVADYIQRESNARLAVARQQGVPLEKVFIGRDCLPAWTDMQWDPEQESLHCAIQNRLLDLDVANVLGDTLRGLLIDKGNRKLEEARQLGLRLEDLTIGVGLLATWNRPAPELQNGHGLENPFNEQAQHEELMDDDMGQSSLDTSIPRSLIFSRAGTPEFDTESVAYESSSEEESDDEIRMNNAIDPRPEYSESDDEAPHILHDVEVVGCLEGHLDVDLEVYMVEDDSDVDDLPELELAIDGDAFAYYFGDDGAVEVEIPGMDLRCSLDVPPDMSYEDGDADMEDAYPEEEGDDGEDVNNLFNEDEDMDEQEDGGANTQLNADEVSVVSVAQEDEEHNSGIRITQDGFVW</sequence>
<dbReference type="EMBL" id="KZ680219">
    <property type="protein sequence ID" value="PTB63380.1"/>
    <property type="molecule type" value="Genomic_DNA"/>
</dbReference>